<keyword evidence="2" id="KW-1185">Reference proteome</keyword>
<dbReference type="EMBL" id="CP032568">
    <property type="protein sequence ID" value="AYF77860.1"/>
    <property type="molecule type" value="Genomic_DNA"/>
</dbReference>
<reference evidence="1 2" key="1">
    <citation type="submission" date="2018-09" db="EMBL/GenBank/DDBJ databases">
        <title>Nocardia yunnanensis sp. nov., an actinomycete isolated from a soil sample.</title>
        <authorList>
            <person name="Zhang J."/>
        </authorList>
    </citation>
    <scope>NUCLEOTIDE SEQUENCE [LARGE SCALE GENOMIC DNA]</scope>
    <source>
        <strain evidence="1 2">CFHS0054</strain>
    </source>
</reference>
<protein>
    <submittedName>
        <fullName evidence="1">Uncharacterized protein</fullName>
    </submittedName>
</protein>
<organism evidence="1 2">
    <name type="scientific">Nocardia yunnanensis</name>
    <dbReference type="NCBI Taxonomy" id="2382165"/>
    <lineage>
        <taxon>Bacteria</taxon>
        <taxon>Bacillati</taxon>
        <taxon>Actinomycetota</taxon>
        <taxon>Actinomycetes</taxon>
        <taxon>Mycobacteriales</taxon>
        <taxon>Nocardiaceae</taxon>
        <taxon>Nocardia</taxon>
    </lineage>
</organism>
<dbReference type="KEGG" id="nyu:D7D52_33140"/>
<evidence type="ECO:0000313" key="1">
    <source>
        <dbReference type="EMBL" id="AYF77860.1"/>
    </source>
</evidence>
<proteinExistence type="predicted"/>
<gene>
    <name evidence="1" type="ORF">D7D52_33140</name>
</gene>
<evidence type="ECO:0000313" key="2">
    <source>
        <dbReference type="Proteomes" id="UP000267164"/>
    </source>
</evidence>
<accession>A0A386ZKM6</accession>
<name>A0A386ZKM6_9NOCA</name>
<dbReference type="OrthoDB" id="5143952at2"/>
<dbReference type="AlphaFoldDB" id="A0A386ZKM6"/>
<dbReference type="RefSeq" id="WP_120742745.1">
    <property type="nucleotide sequence ID" value="NZ_CP032568.1"/>
</dbReference>
<dbReference type="Proteomes" id="UP000267164">
    <property type="component" value="Chromosome"/>
</dbReference>
<sequence>MGTSGSYGGSGSARWDAAHEAFTELHAAGDSSPAAAVADFLDKVLKALATALVFDDIDHGIVPPVGFPLHPSVYRPTGGGGGAGSATGRVGSGSPRQVLRGAARGAGAVAGAYALRDGDDAGLRELGLDPEQLATLGPRAQVAHILQVILGDAAHPDDAALRRATAKHVKAVILADVPPSPADSIRGLVAEWIYELTLVELGSQQASASTSAAEMIRKQDWLRSWLNRRVRDIEIPDANRMTVQQFSAVAAKVTEEALRIFRSPSP</sequence>